<protein>
    <submittedName>
        <fullName evidence="1">Uncharacterized protein</fullName>
    </submittedName>
</protein>
<dbReference type="Proteomes" id="UP001055879">
    <property type="component" value="Linkage Group LG04"/>
</dbReference>
<reference evidence="2" key="1">
    <citation type="journal article" date="2022" name="Mol. Ecol. Resour.">
        <title>The genomes of chicory, endive, great burdock and yacon provide insights into Asteraceae palaeo-polyploidization history and plant inulin production.</title>
        <authorList>
            <person name="Fan W."/>
            <person name="Wang S."/>
            <person name="Wang H."/>
            <person name="Wang A."/>
            <person name="Jiang F."/>
            <person name="Liu H."/>
            <person name="Zhao H."/>
            <person name="Xu D."/>
            <person name="Zhang Y."/>
        </authorList>
    </citation>
    <scope>NUCLEOTIDE SEQUENCE [LARGE SCALE GENOMIC DNA]</scope>
    <source>
        <strain evidence="2">cv. Niubang</strain>
    </source>
</reference>
<reference evidence="1 2" key="2">
    <citation type="journal article" date="2022" name="Mol. Ecol. Resour.">
        <title>The genomes of chicory, endive, great burdock and yacon provide insights into Asteraceae paleo-polyploidization history and plant inulin production.</title>
        <authorList>
            <person name="Fan W."/>
            <person name="Wang S."/>
            <person name="Wang H."/>
            <person name="Wang A."/>
            <person name="Jiang F."/>
            <person name="Liu H."/>
            <person name="Zhao H."/>
            <person name="Xu D."/>
            <person name="Zhang Y."/>
        </authorList>
    </citation>
    <scope>NUCLEOTIDE SEQUENCE [LARGE SCALE GENOMIC DNA]</scope>
    <source>
        <strain evidence="2">cv. Niubang</strain>
    </source>
</reference>
<sequence>MESTRGIIGLKHVAKQTGRAPQDTAASTTDEPRVTNNDLPPPLINALGGGPEHVPRRNLAATHPIMEEVTPETRMMDKMMQAMNAAMAQQQEMFMKLLEDRDTNNCRPETVAENVIVAGSGGSEPVIPTNETLTPEASQGYKPCTFKTFLGCRPPEFKGTDDPGDPNVVECLLLVGRGLSVGQTELVNLQKEIDGRVLQRMVLGSNGGRVPESEEREPVIERI</sequence>
<name>A0ACB9CL28_ARCLA</name>
<keyword evidence="2" id="KW-1185">Reference proteome</keyword>
<dbReference type="EMBL" id="CM042050">
    <property type="protein sequence ID" value="KAI3734832.1"/>
    <property type="molecule type" value="Genomic_DNA"/>
</dbReference>
<gene>
    <name evidence="1" type="ORF">L6452_14311</name>
</gene>
<evidence type="ECO:0000313" key="1">
    <source>
        <dbReference type="EMBL" id="KAI3734832.1"/>
    </source>
</evidence>
<proteinExistence type="predicted"/>
<accession>A0ACB9CL28</accession>
<evidence type="ECO:0000313" key="2">
    <source>
        <dbReference type="Proteomes" id="UP001055879"/>
    </source>
</evidence>
<organism evidence="1 2">
    <name type="scientific">Arctium lappa</name>
    <name type="common">Greater burdock</name>
    <name type="synonym">Lappa major</name>
    <dbReference type="NCBI Taxonomy" id="4217"/>
    <lineage>
        <taxon>Eukaryota</taxon>
        <taxon>Viridiplantae</taxon>
        <taxon>Streptophyta</taxon>
        <taxon>Embryophyta</taxon>
        <taxon>Tracheophyta</taxon>
        <taxon>Spermatophyta</taxon>
        <taxon>Magnoliopsida</taxon>
        <taxon>eudicotyledons</taxon>
        <taxon>Gunneridae</taxon>
        <taxon>Pentapetalae</taxon>
        <taxon>asterids</taxon>
        <taxon>campanulids</taxon>
        <taxon>Asterales</taxon>
        <taxon>Asteraceae</taxon>
        <taxon>Carduoideae</taxon>
        <taxon>Cardueae</taxon>
        <taxon>Arctiinae</taxon>
        <taxon>Arctium</taxon>
    </lineage>
</organism>
<comment type="caution">
    <text evidence="1">The sequence shown here is derived from an EMBL/GenBank/DDBJ whole genome shotgun (WGS) entry which is preliminary data.</text>
</comment>